<feature type="compositionally biased region" description="Low complexity" evidence="2">
    <location>
        <begin position="268"/>
        <end position="285"/>
    </location>
</feature>
<dbReference type="PANTHER" id="PTHR21666:SF289">
    <property type="entry name" value="L-ALA--D-GLU ENDOPEPTIDASE"/>
    <property type="match status" value="1"/>
</dbReference>
<reference evidence="5 6" key="1">
    <citation type="submission" date="2021-08" db="EMBL/GenBank/DDBJ databases">
        <title>Comparative Genomics Analysis of the Genus Qipengyuania Reveals Extensive Genetic Diversity and Metabolic Versatility, Including the Description of Fifteen Novel Species.</title>
        <authorList>
            <person name="Liu Y."/>
        </authorList>
    </citation>
    <scope>NUCLEOTIDE SEQUENCE [LARGE SCALE GENOMIC DNA]</scope>
    <source>
        <strain evidence="5 6">GH25</strain>
    </source>
</reference>
<comment type="caution">
    <text evidence="5">The sequence shown here is derived from an EMBL/GenBank/DDBJ whole genome shotgun (WGS) entry which is preliminary data.</text>
</comment>
<feature type="compositionally biased region" description="Basic and acidic residues" evidence="2">
    <location>
        <begin position="51"/>
        <end position="67"/>
    </location>
</feature>
<proteinExistence type="predicted"/>
<dbReference type="EMBL" id="JAIGNQ010000001">
    <property type="protein sequence ID" value="MBX7487391.1"/>
    <property type="molecule type" value="Genomic_DNA"/>
</dbReference>
<evidence type="ECO:0000313" key="5">
    <source>
        <dbReference type="EMBL" id="MBX7487391.1"/>
    </source>
</evidence>
<dbReference type="Pfam" id="PF01551">
    <property type="entry name" value="Peptidase_M23"/>
    <property type="match status" value="1"/>
</dbReference>
<evidence type="ECO:0000256" key="3">
    <source>
        <dbReference type="SAM" id="SignalP"/>
    </source>
</evidence>
<gene>
    <name evidence="5" type="ORF">K3177_02570</name>
</gene>
<organism evidence="5 6">
    <name type="scientific">Qipengyuania pacifica</name>
    <dbReference type="NCBI Taxonomy" id="2860199"/>
    <lineage>
        <taxon>Bacteria</taxon>
        <taxon>Pseudomonadati</taxon>
        <taxon>Pseudomonadota</taxon>
        <taxon>Alphaproteobacteria</taxon>
        <taxon>Sphingomonadales</taxon>
        <taxon>Erythrobacteraceae</taxon>
        <taxon>Qipengyuania</taxon>
    </lineage>
</organism>
<dbReference type="Gene3D" id="2.70.70.10">
    <property type="entry name" value="Glucose Permease (Domain IIA)"/>
    <property type="match status" value="1"/>
</dbReference>
<dbReference type="CDD" id="cd12797">
    <property type="entry name" value="M23_peptidase"/>
    <property type="match status" value="1"/>
</dbReference>
<dbReference type="RefSeq" id="WP_221596861.1">
    <property type="nucleotide sequence ID" value="NZ_JAIGNQ010000001.1"/>
</dbReference>
<evidence type="ECO:0000259" key="4">
    <source>
        <dbReference type="Pfam" id="PF01551"/>
    </source>
</evidence>
<keyword evidence="1 3" id="KW-0732">Signal</keyword>
<dbReference type="InterPro" id="IPR050570">
    <property type="entry name" value="Cell_wall_metabolism_enzyme"/>
</dbReference>
<feature type="signal peptide" evidence="3">
    <location>
        <begin position="1"/>
        <end position="25"/>
    </location>
</feature>
<accession>A0ABS7JBS3</accession>
<evidence type="ECO:0000256" key="2">
    <source>
        <dbReference type="SAM" id="MobiDB-lite"/>
    </source>
</evidence>
<name>A0ABS7JBS3_9SPHN</name>
<evidence type="ECO:0000313" key="6">
    <source>
        <dbReference type="Proteomes" id="UP000776651"/>
    </source>
</evidence>
<protein>
    <submittedName>
        <fullName evidence="5">Peptidoglycan DD-metalloendopeptidase family protein</fullName>
    </submittedName>
</protein>
<feature type="region of interest" description="Disordered" evidence="2">
    <location>
        <begin position="255"/>
        <end position="286"/>
    </location>
</feature>
<evidence type="ECO:0000256" key="1">
    <source>
        <dbReference type="ARBA" id="ARBA00022729"/>
    </source>
</evidence>
<feature type="domain" description="M23ase beta-sheet core" evidence="4">
    <location>
        <begin position="309"/>
        <end position="398"/>
    </location>
</feature>
<dbReference type="InterPro" id="IPR016047">
    <property type="entry name" value="M23ase_b-sheet_dom"/>
</dbReference>
<feature type="region of interest" description="Disordered" evidence="2">
    <location>
        <begin position="45"/>
        <end position="67"/>
    </location>
</feature>
<keyword evidence="6" id="KW-1185">Reference proteome</keyword>
<sequence>MRCRFAVIAAFAVAGLLGLPAIAQAPSRFDSADEARAALDAARQQQRNARARSERLEREAASSRETSAKARADAAALAARVQQAEASIAAAEARLALTDRERRLLDRRLSARRAPLVRLTGALQSMSRRPLALSALQSGSLRDLVYTRAVLDSTIPVIRNRTAALRGDLDRAKSLQAEARQAVADRRDSEAALIQRRKQLTALAESERLKARRAAGGADREAQRALVLAEQAIDLDQLVGRLEVAGALRTRLAALPGPLPRPADPRTARVSSAPSPRPSATEPPTQYQLPVAGKIAAGFGEAAASGQRQAGIVLSARPRALIVAPGAGRIAFAGPYRGFGRIVIVEHANGWISLVTGLGTLDVDVGQNVGAGSPLGLAPAAPGEVTLELRQDGEPVNPLDHLR</sequence>
<feature type="chain" id="PRO_5045246907" evidence="3">
    <location>
        <begin position="26"/>
        <end position="403"/>
    </location>
</feature>
<dbReference type="PANTHER" id="PTHR21666">
    <property type="entry name" value="PEPTIDASE-RELATED"/>
    <property type="match status" value="1"/>
</dbReference>
<dbReference type="Proteomes" id="UP000776651">
    <property type="component" value="Unassembled WGS sequence"/>
</dbReference>
<dbReference type="SUPFAM" id="SSF51261">
    <property type="entry name" value="Duplicated hybrid motif"/>
    <property type="match status" value="1"/>
</dbReference>
<dbReference type="InterPro" id="IPR011055">
    <property type="entry name" value="Dup_hybrid_motif"/>
</dbReference>